<dbReference type="GO" id="GO:0003723">
    <property type="term" value="F:RNA binding"/>
    <property type="evidence" value="ECO:0007669"/>
    <property type="project" value="UniProtKB-UniRule"/>
</dbReference>
<evidence type="ECO:0000313" key="11">
    <source>
        <dbReference type="Proteomes" id="UP000613512"/>
    </source>
</evidence>
<comment type="function">
    <text evidence="7">Specifically dimethylates two adjacent adenosines (A1518 and A1519) in the loop of a conserved hairpin near the 3'-end of 16S rRNA in the 30S particle. May play a critical role in biogenesis of 30S subunits.</text>
</comment>
<dbReference type="InterPro" id="IPR029063">
    <property type="entry name" value="SAM-dependent_MTases_sf"/>
</dbReference>
<dbReference type="GO" id="GO:0005829">
    <property type="term" value="C:cytosol"/>
    <property type="evidence" value="ECO:0007669"/>
    <property type="project" value="TreeGrafter"/>
</dbReference>
<sequence length="298" mass="34092">MNKRYIATPSRTKEILQKYRFTFKKSLGQNFLIDVNILKNIINHAGIDESSGTIEIGPGIGALTEQLAIHSEKVVAFEIDGRLLPILQDTLSDYENIRIIHEDILKADVHSVIDENFKERQSVHIVANLPYYITTPILMKLLRERLPVDSITVMIQKEVADRMAAEPNSKSYGSLTIAIQYYTEAKVVMTVPKTVFMPQPNVESGILNLVIRKEPPVHVEDEEYFFNLVQGCFAQRRKTLRNNLSSYFKGVLDKEVINEVLESIEIDGTRRGESLNMQEFSILANAFYRIQNNKERMS</sequence>
<reference evidence="10" key="2">
    <citation type="submission" date="2020-09" db="EMBL/GenBank/DDBJ databases">
        <authorList>
            <person name="Sun Q."/>
            <person name="Zhou Y."/>
        </authorList>
    </citation>
    <scope>NUCLEOTIDE SEQUENCE</scope>
    <source>
        <strain evidence="10">CGMCC 1.12408</strain>
    </source>
</reference>
<dbReference type="AlphaFoldDB" id="A0A916RUE3"/>
<dbReference type="Pfam" id="PF00398">
    <property type="entry name" value="RrnaAD"/>
    <property type="match status" value="1"/>
</dbReference>
<dbReference type="EMBL" id="BMEY01000005">
    <property type="protein sequence ID" value="GGA70841.1"/>
    <property type="molecule type" value="Genomic_DNA"/>
</dbReference>
<dbReference type="NCBIfam" id="TIGR00755">
    <property type="entry name" value="ksgA"/>
    <property type="match status" value="1"/>
</dbReference>
<comment type="catalytic activity">
    <reaction evidence="7">
        <text>adenosine(1518)/adenosine(1519) in 16S rRNA + 4 S-adenosyl-L-methionine = N(6)-dimethyladenosine(1518)/N(6)-dimethyladenosine(1519) in 16S rRNA + 4 S-adenosyl-L-homocysteine + 4 H(+)</text>
        <dbReference type="Rhea" id="RHEA:19609"/>
        <dbReference type="Rhea" id="RHEA-COMP:10232"/>
        <dbReference type="Rhea" id="RHEA-COMP:10233"/>
        <dbReference type="ChEBI" id="CHEBI:15378"/>
        <dbReference type="ChEBI" id="CHEBI:57856"/>
        <dbReference type="ChEBI" id="CHEBI:59789"/>
        <dbReference type="ChEBI" id="CHEBI:74411"/>
        <dbReference type="ChEBI" id="CHEBI:74493"/>
        <dbReference type="EC" id="2.1.1.182"/>
    </reaction>
</comment>
<feature type="binding site" evidence="7 8">
    <location>
        <position position="30"/>
    </location>
    <ligand>
        <name>S-adenosyl-L-methionine</name>
        <dbReference type="ChEBI" id="CHEBI:59789"/>
    </ligand>
</feature>
<comment type="caution">
    <text evidence="10">The sequence shown here is derived from an EMBL/GenBank/DDBJ whole genome shotgun (WGS) entry which is preliminary data.</text>
</comment>
<dbReference type="GO" id="GO:0052908">
    <property type="term" value="F:16S rRNA (adenine(1518)-N(6)/adenine(1519)-N(6))-dimethyltransferase activity"/>
    <property type="evidence" value="ECO:0007669"/>
    <property type="project" value="UniProtKB-EC"/>
</dbReference>
<keyword evidence="1 7" id="KW-0963">Cytoplasm</keyword>
<feature type="binding site" evidence="7 8">
    <location>
        <position position="32"/>
    </location>
    <ligand>
        <name>S-adenosyl-L-methionine</name>
        <dbReference type="ChEBI" id="CHEBI:59789"/>
    </ligand>
</feature>
<keyword evidence="6 7" id="KW-0694">RNA-binding</keyword>
<dbReference type="PANTHER" id="PTHR11727:SF7">
    <property type="entry name" value="DIMETHYLADENOSINE TRANSFERASE-RELATED"/>
    <property type="match status" value="1"/>
</dbReference>
<keyword evidence="3 7" id="KW-0489">Methyltransferase</keyword>
<evidence type="ECO:0000256" key="3">
    <source>
        <dbReference type="ARBA" id="ARBA00022603"/>
    </source>
</evidence>
<evidence type="ECO:0000256" key="7">
    <source>
        <dbReference type="HAMAP-Rule" id="MF_00607"/>
    </source>
</evidence>
<evidence type="ECO:0000256" key="1">
    <source>
        <dbReference type="ARBA" id="ARBA00022490"/>
    </source>
</evidence>
<accession>A0A916RUE3</accession>
<dbReference type="InterPro" id="IPR001737">
    <property type="entry name" value="KsgA/Erm"/>
</dbReference>
<dbReference type="EC" id="2.1.1.182" evidence="7"/>
<dbReference type="Proteomes" id="UP000613512">
    <property type="component" value="Unassembled WGS sequence"/>
</dbReference>
<dbReference type="Gene3D" id="1.10.8.100">
    <property type="entry name" value="Ribosomal RNA adenine dimethylase-like, domain 2"/>
    <property type="match status" value="1"/>
</dbReference>
<keyword evidence="5 7" id="KW-0949">S-adenosyl-L-methionine</keyword>
<gene>
    <name evidence="7 10" type="primary">rsmA</name>
    <name evidence="7" type="synonym">ksgA</name>
    <name evidence="10" type="ORF">GCM10008025_13410</name>
</gene>
<dbReference type="SUPFAM" id="SSF53335">
    <property type="entry name" value="S-adenosyl-L-methionine-dependent methyltransferases"/>
    <property type="match status" value="1"/>
</dbReference>
<keyword evidence="11" id="KW-1185">Reference proteome</keyword>
<feature type="binding site" evidence="7 8">
    <location>
        <position position="103"/>
    </location>
    <ligand>
        <name>S-adenosyl-L-methionine</name>
        <dbReference type="ChEBI" id="CHEBI:59789"/>
    </ligand>
</feature>
<keyword evidence="2 7" id="KW-0698">rRNA processing</keyword>
<evidence type="ECO:0000256" key="5">
    <source>
        <dbReference type="ARBA" id="ARBA00022691"/>
    </source>
</evidence>
<keyword evidence="4 7" id="KW-0808">Transferase</keyword>
<name>A0A916RUE3_9BACI</name>
<dbReference type="InterPro" id="IPR020598">
    <property type="entry name" value="rRNA_Ade_methylase_Trfase_N"/>
</dbReference>
<dbReference type="CDD" id="cd02440">
    <property type="entry name" value="AdoMet_MTases"/>
    <property type="match status" value="1"/>
</dbReference>
<dbReference type="FunFam" id="3.40.50.150:FF:000023">
    <property type="entry name" value="Ribosomal RNA small subunit methyltransferase A"/>
    <property type="match status" value="1"/>
</dbReference>
<feature type="binding site" evidence="7 8">
    <location>
        <position position="57"/>
    </location>
    <ligand>
        <name>S-adenosyl-L-methionine</name>
        <dbReference type="ChEBI" id="CHEBI:59789"/>
    </ligand>
</feature>
<dbReference type="HAMAP" id="MF_00607">
    <property type="entry name" value="16SrRNA_methyltr_A"/>
    <property type="match status" value="1"/>
</dbReference>
<feature type="binding site" evidence="7 8">
    <location>
        <position position="78"/>
    </location>
    <ligand>
        <name>S-adenosyl-L-methionine</name>
        <dbReference type="ChEBI" id="CHEBI:59789"/>
    </ligand>
</feature>
<feature type="domain" description="Ribosomal RNA adenine methylase transferase N-terminal" evidence="9">
    <location>
        <begin position="37"/>
        <end position="213"/>
    </location>
</feature>
<feature type="binding site" evidence="7 8">
    <location>
        <position position="128"/>
    </location>
    <ligand>
        <name>S-adenosyl-L-methionine</name>
        <dbReference type="ChEBI" id="CHEBI:59789"/>
    </ligand>
</feature>
<protein>
    <recommendedName>
        <fullName evidence="7">Ribosomal RNA small subunit methyltransferase A</fullName>
        <ecNumber evidence="7">2.1.1.182</ecNumber>
    </recommendedName>
    <alternativeName>
        <fullName evidence="7">16S rRNA (adenine(1518)-N(6)/adenine(1519)-N(6))-dimethyltransferase</fullName>
    </alternativeName>
    <alternativeName>
        <fullName evidence="7">16S rRNA dimethyladenosine transferase</fullName>
    </alternativeName>
    <alternativeName>
        <fullName evidence="7">16S rRNA dimethylase</fullName>
    </alternativeName>
    <alternativeName>
        <fullName evidence="7">S-adenosylmethionine-6-N', N'-adenosyl(rRNA) dimethyltransferase</fullName>
    </alternativeName>
</protein>
<dbReference type="InterPro" id="IPR011530">
    <property type="entry name" value="rRNA_adenine_dimethylase"/>
</dbReference>
<comment type="similarity">
    <text evidence="7">Belongs to the class I-like SAM-binding methyltransferase superfamily. rRNA adenine N(6)-methyltransferase family. RsmA subfamily.</text>
</comment>
<evidence type="ECO:0000256" key="2">
    <source>
        <dbReference type="ARBA" id="ARBA00022552"/>
    </source>
</evidence>
<dbReference type="InterPro" id="IPR023165">
    <property type="entry name" value="rRNA_Ade_diMease-like_C"/>
</dbReference>
<evidence type="ECO:0000256" key="4">
    <source>
        <dbReference type="ARBA" id="ARBA00022679"/>
    </source>
</evidence>
<dbReference type="PANTHER" id="PTHR11727">
    <property type="entry name" value="DIMETHYLADENOSINE TRANSFERASE"/>
    <property type="match status" value="1"/>
</dbReference>
<dbReference type="PROSITE" id="PS51689">
    <property type="entry name" value="SAM_RNA_A_N6_MT"/>
    <property type="match status" value="1"/>
</dbReference>
<evidence type="ECO:0000256" key="8">
    <source>
        <dbReference type="PROSITE-ProRule" id="PRU01026"/>
    </source>
</evidence>
<comment type="subcellular location">
    <subcellularLocation>
        <location evidence="7">Cytoplasm</location>
    </subcellularLocation>
</comment>
<proteinExistence type="inferred from homology"/>
<evidence type="ECO:0000256" key="6">
    <source>
        <dbReference type="ARBA" id="ARBA00022884"/>
    </source>
</evidence>
<reference evidence="10" key="1">
    <citation type="journal article" date="2014" name="Int. J. Syst. Evol. Microbiol.">
        <title>Complete genome sequence of Corynebacterium casei LMG S-19264T (=DSM 44701T), isolated from a smear-ripened cheese.</title>
        <authorList>
            <consortium name="US DOE Joint Genome Institute (JGI-PGF)"/>
            <person name="Walter F."/>
            <person name="Albersmeier A."/>
            <person name="Kalinowski J."/>
            <person name="Ruckert C."/>
        </authorList>
    </citation>
    <scope>NUCLEOTIDE SEQUENCE</scope>
    <source>
        <strain evidence="10">CGMCC 1.12408</strain>
    </source>
</reference>
<organism evidence="10 11">
    <name type="scientific">Ornithinibacillus halotolerans</name>
    <dbReference type="NCBI Taxonomy" id="1274357"/>
    <lineage>
        <taxon>Bacteria</taxon>
        <taxon>Bacillati</taxon>
        <taxon>Bacillota</taxon>
        <taxon>Bacilli</taxon>
        <taxon>Bacillales</taxon>
        <taxon>Bacillaceae</taxon>
        <taxon>Ornithinibacillus</taxon>
    </lineage>
</organism>
<dbReference type="Gene3D" id="3.40.50.150">
    <property type="entry name" value="Vaccinia Virus protein VP39"/>
    <property type="match status" value="1"/>
</dbReference>
<dbReference type="RefSeq" id="WP_188383904.1">
    <property type="nucleotide sequence ID" value="NZ_BMEY01000005.1"/>
</dbReference>
<evidence type="ECO:0000259" key="9">
    <source>
        <dbReference type="SMART" id="SM00650"/>
    </source>
</evidence>
<dbReference type="SMART" id="SM00650">
    <property type="entry name" value="rADc"/>
    <property type="match status" value="1"/>
</dbReference>
<evidence type="ECO:0000313" key="10">
    <source>
        <dbReference type="EMBL" id="GGA70841.1"/>
    </source>
</evidence>